<feature type="domain" description="Nucleolus and neural progenitor protein-like N-terminal" evidence="2">
    <location>
        <begin position="40"/>
        <end position="228"/>
    </location>
</feature>
<name>K8EF44_9CHLO</name>
<feature type="compositionally biased region" description="Basic and acidic residues" evidence="1">
    <location>
        <begin position="434"/>
        <end position="443"/>
    </location>
</feature>
<gene>
    <name evidence="3" type="ORF">Bathy05g03810</name>
</gene>
<feature type="region of interest" description="Disordered" evidence="1">
    <location>
        <begin position="345"/>
        <end position="379"/>
    </location>
</feature>
<dbReference type="Proteomes" id="UP000198341">
    <property type="component" value="Chromosome 5"/>
</dbReference>
<feature type="compositionally biased region" description="Low complexity" evidence="1">
    <location>
        <begin position="365"/>
        <end position="379"/>
    </location>
</feature>
<dbReference type="Pfam" id="PF14780">
    <property type="entry name" value="NEPRO_N"/>
    <property type="match status" value="1"/>
</dbReference>
<organism evidence="3 4">
    <name type="scientific">Bathycoccus prasinos</name>
    <dbReference type="NCBI Taxonomy" id="41875"/>
    <lineage>
        <taxon>Eukaryota</taxon>
        <taxon>Viridiplantae</taxon>
        <taxon>Chlorophyta</taxon>
        <taxon>Mamiellophyceae</taxon>
        <taxon>Mamiellales</taxon>
        <taxon>Bathycoccaceae</taxon>
        <taxon>Bathycoccus</taxon>
    </lineage>
</organism>
<evidence type="ECO:0000259" key="2">
    <source>
        <dbReference type="Pfam" id="PF14780"/>
    </source>
</evidence>
<evidence type="ECO:0000256" key="1">
    <source>
        <dbReference type="SAM" id="MobiDB-lite"/>
    </source>
</evidence>
<reference evidence="3 4" key="1">
    <citation type="submission" date="2011-10" db="EMBL/GenBank/DDBJ databases">
        <authorList>
            <person name="Genoscope - CEA"/>
        </authorList>
    </citation>
    <scope>NUCLEOTIDE SEQUENCE [LARGE SCALE GENOMIC DNA]</scope>
    <source>
        <strain evidence="3 4">RCC 1105</strain>
    </source>
</reference>
<accession>K8EF44</accession>
<dbReference type="RefSeq" id="XP_007513051.1">
    <property type="nucleotide sequence ID" value="XM_007512989.1"/>
</dbReference>
<dbReference type="GeneID" id="19015884"/>
<evidence type="ECO:0000313" key="3">
    <source>
        <dbReference type="EMBL" id="CCO16609.1"/>
    </source>
</evidence>
<keyword evidence="4" id="KW-1185">Reference proteome</keyword>
<dbReference type="EMBL" id="FO082274">
    <property type="protein sequence ID" value="CCO16609.1"/>
    <property type="molecule type" value="Genomic_DNA"/>
</dbReference>
<dbReference type="KEGG" id="bpg:Bathy05g03810"/>
<feature type="region of interest" description="Disordered" evidence="1">
    <location>
        <begin position="400"/>
        <end position="443"/>
    </location>
</feature>
<feature type="compositionally biased region" description="Acidic residues" evidence="1">
    <location>
        <begin position="274"/>
        <end position="283"/>
    </location>
</feature>
<sequence length="458" mass="51050">MPATRERRRKSRGRVHSWSSSSAVLSAYANQTLKPIGIHINGECTSFHHRAREERSRLLSILKTNKTTSFNGKVRDEIALLEKLCKNSHAQHRRSKLFQSVQMVVKEVLFLLKTVNAPLALAKLEKSLHEHFEEEKKDKSKERETILAPSREQLAVCVNALRATAFGIGGGEGRGVREKIQTCGIHATTEISRSFFVPFATVVLSALARVQILVFQWCAECAELHNVLAGFGGCLPSSSSRSFGEENGVPKTNAFKEELVVEWEKEKTKKNKEEEEDEDDENDKEEKKDTSGRFKDVVPRVRAFESGNDIFGWDENWAPLLVSSPSRISAVVAQRRDSSITTEAVANEKEDDVDLGAKVDREGLTKPPTMTTKPSPATTTVSLGLGVPLVDVDKDLQKKIAQSKPNYKDGQGRDASGKRSLDAAMTKKEKKLRKKEEMEKKQKLAVDPVARLKAIFEG</sequence>
<dbReference type="AlphaFoldDB" id="K8EF44"/>
<proteinExistence type="predicted"/>
<feature type="compositionally biased region" description="Basic and acidic residues" evidence="1">
    <location>
        <begin position="406"/>
        <end position="427"/>
    </location>
</feature>
<protein>
    <recommendedName>
        <fullName evidence="2">Nucleolus and neural progenitor protein-like N-terminal domain-containing protein</fullName>
    </recommendedName>
</protein>
<feature type="region of interest" description="Disordered" evidence="1">
    <location>
        <begin position="266"/>
        <end position="291"/>
    </location>
</feature>
<feature type="compositionally biased region" description="Basic and acidic residues" evidence="1">
    <location>
        <begin position="355"/>
        <end position="364"/>
    </location>
</feature>
<evidence type="ECO:0000313" key="4">
    <source>
        <dbReference type="Proteomes" id="UP000198341"/>
    </source>
</evidence>
<dbReference type="InterPro" id="IPR027951">
    <property type="entry name" value="Nepro_N"/>
</dbReference>